<feature type="domain" description="Myb-like" evidence="8">
    <location>
        <begin position="9"/>
        <end position="61"/>
    </location>
</feature>
<evidence type="ECO:0000256" key="5">
    <source>
        <dbReference type="ARBA" id="ARBA00023125"/>
    </source>
</evidence>
<keyword evidence="4" id="KW-0805">Transcription regulation</keyword>
<dbReference type="FunFam" id="1.10.10.60:FF:000001">
    <property type="entry name" value="MYB-related transcription factor"/>
    <property type="match status" value="1"/>
</dbReference>
<keyword evidence="11" id="KW-1185">Reference proteome</keyword>
<evidence type="ECO:0000259" key="8">
    <source>
        <dbReference type="PROSITE" id="PS50090"/>
    </source>
</evidence>
<dbReference type="FunFam" id="1.10.10.60:FF:000157">
    <property type="entry name" value="Myb transcription factor"/>
    <property type="match status" value="1"/>
</dbReference>
<keyword evidence="5" id="KW-0238">DNA-binding</keyword>
<evidence type="ECO:0000256" key="6">
    <source>
        <dbReference type="ARBA" id="ARBA00023163"/>
    </source>
</evidence>
<organism evidence="10 11">
    <name type="scientific">Oryza meyeriana var. granulata</name>
    <dbReference type="NCBI Taxonomy" id="110450"/>
    <lineage>
        <taxon>Eukaryota</taxon>
        <taxon>Viridiplantae</taxon>
        <taxon>Streptophyta</taxon>
        <taxon>Embryophyta</taxon>
        <taxon>Tracheophyta</taxon>
        <taxon>Spermatophyta</taxon>
        <taxon>Magnoliopsida</taxon>
        <taxon>Liliopsida</taxon>
        <taxon>Poales</taxon>
        <taxon>Poaceae</taxon>
        <taxon>BOP clade</taxon>
        <taxon>Oryzoideae</taxon>
        <taxon>Oryzeae</taxon>
        <taxon>Oryzinae</taxon>
        <taxon>Oryza</taxon>
        <taxon>Oryza meyeriana</taxon>
    </lineage>
</organism>
<feature type="domain" description="HTH myb-type" evidence="9">
    <location>
        <begin position="62"/>
        <end position="116"/>
    </location>
</feature>
<keyword evidence="3" id="KW-0677">Repeat</keyword>
<dbReference type="Gene3D" id="1.10.10.60">
    <property type="entry name" value="Homeodomain-like"/>
    <property type="match status" value="2"/>
</dbReference>
<dbReference type="EMBL" id="SPHZ02000003">
    <property type="protein sequence ID" value="KAF0924445.1"/>
    <property type="molecule type" value="Genomic_DNA"/>
</dbReference>
<dbReference type="GO" id="GO:0005634">
    <property type="term" value="C:nucleus"/>
    <property type="evidence" value="ECO:0007669"/>
    <property type="project" value="UniProtKB-SubCell"/>
</dbReference>
<dbReference type="Proteomes" id="UP000479710">
    <property type="component" value="Unassembled WGS sequence"/>
</dbReference>
<gene>
    <name evidence="10" type="ORF">E2562_010106</name>
</gene>
<protein>
    <submittedName>
        <fullName evidence="10">Uncharacterized protein</fullName>
    </submittedName>
</protein>
<dbReference type="InterPro" id="IPR015495">
    <property type="entry name" value="Myb_TF_plants"/>
</dbReference>
<feature type="domain" description="Myb-like" evidence="8">
    <location>
        <begin position="62"/>
        <end position="112"/>
    </location>
</feature>
<reference evidence="10 11" key="1">
    <citation type="submission" date="2019-11" db="EMBL/GenBank/DDBJ databases">
        <title>Whole genome sequence of Oryza granulata.</title>
        <authorList>
            <person name="Li W."/>
        </authorList>
    </citation>
    <scope>NUCLEOTIDE SEQUENCE [LARGE SCALE GENOMIC DNA]</scope>
    <source>
        <strain evidence="11">cv. Menghai</strain>
        <tissue evidence="10">Leaf</tissue>
    </source>
</reference>
<dbReference type="InterPro" id="IPR017930">
    <property type="entry name" value="Myb_dom"/>
</dbReference>
<accession>A0A6G1EH92</accession>
<evidence type="ECO:0000313" key="10">
    <source>
        <dbReference type="EMBL" id="KAF0924445.1"/>
    </source>
</evidence>
<dbReference type="CDD" id="cd00167">
    <property type="entry name" value="SANT"/>
    <property type="match status" value="2"/>
</dbReference>
<evidence type="ECO:0000256" key="7">
    <source>
        <dbReference type="ARBA" id="ARBA00023242"/>
    </source>
</evidence>
<dbReference type="Pfam" id="PF00249">
    <property type="entry name" value="Myb_DNA-binding"/>
    <property type="match status" value="2"/>
</dbReference>
<sequence>MGRSPCCEKAHTNKGAWTKEEDDRLIAYIKAHGEGCWRSLPKAAGLLRCGKSCRLRWINYLRPDLKRGNFTEEEDELIIKLHSLLGNKWSLIAGRLPGRTDNEIKNYWNTHIRRKLLSRGIDPVTHRPINDNASNITISFEAAAAAAAVAARDDKAAVFRREDQPKVTQEQAADWGQGKPLKCPDLNLDLCISLPSQEEPMMKPVKREAGVCFSCSLGLPKSTDCKCSSFLGLRTAMLDFRSLEMK</sequence>
<dbReference type="InterPro" id="IPR001005">
    <property type="entry name" value="SANT/Myb"/>
</dbReference>
<name>A0A6G1EH92_9ORYZ</name>
<dbReference type="OrthoDB" id="2143914at2759"/>
<comment type="subcellular location">
    <subcellularLocation>
        <location evidence="1">Nucleus</location>
    </subcellularLocation>
</comment>
<evidence type="ECO:0000256" key="4">
    <source>
        <dbReference type="ARBA" id="ARBA00023015"/>
    </source>
</evidence>
<keyword evidence="2" id="KW-0678">Repressor</keyword>
<dbReference type="SUPFAM" id="SSF46689">
    <property type="entry name" value="Homeodomain-like"/>
    <property type="match status" value="1"/>
</dbReference>
<keyword evidence="7" id="KW-0539">Nucleus</keyword>
<comment type="caution">
    <text evidence="10">The sequence shown here is derived from an EMBL/GenBank/DDBJ whole genome shotgun (WGS) entry which is preliminary data.</text>
</comment>
<dbReference type="SMART" id="SM00717">
    <property type="entry name" value="SANT"/>
    <property type="match status" value="2"/>
</dbReference>
<dbReference type="PROSITE" id="PS51294">
    <property type="entry name" value="HTH_MYB"/>
    <property type="match status" value="2"/>
</dbReference>
<evidence type="ECO:0000256" key="2">
    <source>
        <dbReference type="ARBA" id="ARBA00022491"/>
    </source>
</evidence>
<dbReference type="PANTHER" id="PTHR47994">
    <property type="entry name" value="F14D16.11-RELATED"/>
    <property type="match status" value="1"/>
</dbReference>
<dbReference type="GO" id="GO:0000976">
    <property type="term" value="F:transcription cis-regulatory region binding"/>
    <property type="evidence" value="ECO:0007669"/>
    <property type="project" value="UniProtKB-ARBA"/>
</dbReference>
<evidence type="ECO:0000256" key="3">
    <source>
        <dbReference type="ARBA" id="ARBA00022737"/>
    </source>
</evidence>
<keyword evidence="6" id="KW-0804">Transcription</keyword>
<proteinExistence type="predicted"/>
<dbReference type="AlphaFoldDB" id="A0A6G1EH92"/>
<dbReference type="PROSITE" id="PS50090">
    <property type="entry name" value="MYB_LIKE"/>
    <property type="match status" value="2"/>
</dbReference>
<dbReference type="InterPro" id="IPR009057">
    <property type="entry name" value="Homeodomain-like_sf"/>
</dbReference>
<dbReference type="PANTHER" id="PTHR47994:SF5">
    <property type="entry name" value="F14D16.11-RELATED"/>
    <property type="match status" value="1"/>
</dbReference>
<evidence type="ECO:0000313" key="11">
    <source>
        <dbReference type="Proteomes" id="UP000479710"/>
    </source>
</evidence>
<evidence type="ECO:0000256" key="1">
    <source>
        <dbReference type="ARBA" id="ARBA00004123"/>
    </source>
</evidence>
<evidence type="ECO:0000259" key="9">
    <source>
        <dbReference type="PROSITE" id="PS51294"/>
    </source>
</evidence>
<feature type="domain" description="HTH myb-type" evidence="9">
    <location>
        <begin position="9"/>
        <end position="61"/>
    </location>
</feature>